<keyword evidence="3" id="KW-1185">Reference proteome</keyword>
<feature type="region of interest" description="Disordered" evidence="1">
    <location>
        <begin position="125"/>
        <end position="152"/>
    </location>
</feature>
<protein>
    <recommendedName>
        <fullName evidence="4">Hydroxyproline-rich glycoprotein family protein</fullName>
    </recommendedName>
</protein>
<evidence type="ECO:0000313" key="2">
    <source>
        <dbReference type="EMBL" id="KAG8381453.1"/>
    </source>
</evidence>
<dbReference type="Proteomes" id="UP000826271">
    <property type="component" value="Unassembled WGS sequence"/>
</dbReference>
<name>A0AAV6XG88_9LAMI</name>
<reference evidence="2" key="1">
    <citation type="submission" date="2019-10" db="EMBL/GenBank/DDBJ databases">
        <authorList>
            <person name="Zhang R."/>
            <person name="Pan Y."/>
            <person name="Wang J."/>
            <person name="Ma R."/>
            <person name="Yu S."/>
        </authorList>
    </citation>
    <scope>NUCLEOTIDE SEQUENCE</scope>
    <source>
        <strain evidence="2">LA-IB0</strain>
        <tissue evidence="2">Leaf</tissue>
    </source>
</reference>
<dbReference type="AlphaFoldDB" id="A0AAV6XG88"/>
<dbReference type="Pfam" id="PF05097">
    <property type="entry name" value="DUF688"/>
    <property type="match status" value="1"/>
</dbReference>
<feature type="region of interest" description="Disordered" evidence="1">
    <location>
        <begin position="56"/>
        <end position="95"/>
    </location>
</feature>
<gene>
    <name evidence="2" type="ORF">BUALT_Bualt06G0123500</name>
</gene>
<organism evidence="2 3">
    <name type="scientific">Buddleja alternifolia</name>
    <dbReference type="NCBI Taxonomy" id="168488"/>
    <lineage>
        <taxon>Eukaryota</taxon>
        <taxon>Viridiplantae</taxon>
        <taxon>Streptophyta</taxon>
        <taxon>Embryophyta</taxon>
        <taxon>Tracheophyta</taxon>
        <taxon>Spermatophyta</taxon>
        <taxon>Magnoliopsida</taxon>
        <taxon>eudicotyledons</taxon>
        <taxon>Gunneridae</taxon>
        <taxon>Pentapetalae</taxon>
        <taxon>asterids</taxon>
        <taxon>lamiids</taxon>
        <taxon>Lamiales</taxon>
        <taxon>Scrophulariaceae</taxon>
        <taxon>Buddlejeae</taxon>
        <taxon>Buddleja</taxon>
    </lineage>
</organism>
<dbReference type="PANTHER" id="PTHR37767:SF1">
    <property type="entry name" value="HYDROXYPROLINE-RICH GLYCOPROTEIN FAMILY PROTEIN"/>
    <property type="match status" value="1"/>
</dbReference>
<evidence type="ECO:0000256" key="1">
    <source>
        <dbReference type="SAM" id="MobiDB-lite"/>
    </source>
</evidence>
<accession>A0AAV6XG88</accession>
<evidence type="ECO:0000313" key="3">
    <source>
        <dbReference type="Proteomes" id="UP000826271"/>
    </source>
</evidence>
<feature type="compositionally biased region" description="Polar residues" evidence="1">
    <location>
        <begin position="125"/>
        <end position="142"/>
    </location>
</feature>
<dbReference type="EMBL" id="WHWC01000006">
    <property type="protein sequence ID" value="KAG8381453.1"/>
    <property type="molecule type" value="Genomic_DNA"/>
</dbReference>
<comment type="caution">
    <text evidence="2">The sequence shown here is derived from an EMBL/GenBank/DDBJ whole genome shotgun (WGS) entry which is preliminary data.</text>
</comment>
<evidence type="ECO:0008006" key="4">
    <source>
        <dbReference type="Google" id="ProtNLM"/>
    </source>
</evidence>
<dbReference type="PANTHER" id="PTHR37767">
    <property type="entry name" value="HYDROXYPROLINE-RICH GLYCOPROTEIN FAMILY PROTEIN"/>
    <property type="match status" value="1"/>
</dbReference>
<sequence>MERKRDRQPISVPFIWEEKPGMPKKDWKPTVQPVKPIVPPVKLVVSVPFEWEEKPGIPIPSFAQSPEDSIISSSPPRYLDQGNDSGQEGMSHSNLDTCSFTKPVKLVASVPFEWEEKPGIPIPSFVQSPKDSIIASSPSQYPGQDDDYGKEGFSDSNLGTCNSTNPVMPPAKLVASVPFEWEEKPGTPIPGFIQRSTVSTFAPPHENRFIFSSPPRYSGLGDDERDELSDSELDVWSCASDESYSSAPSLLANGLVSTSALSSAIPLQETCPALTTNNSEQLEIPGSPASETESTSSYATGTASLVGSSFLEWLFPLLMPNSSREVGCIEKNPSQTEDAQVKNFMKENSCNQVRRPLLTLEELIVMSRRRSCQRKVANMQKQPSMDFIKGNAFGCCIFRGGDSIVGLHKKWKRQLQLKLI</sequence>
<proteinExistence type="predicted"/>
<dbReference type="InterPro" id="IPR007789">
    <property type="entry name" value="DUF688"/>
</dbReference>
<feature type="compositionally biased region" description="Polar residues" evidence="1">
    <location>
        <begin position="82"/>
        <end position="95"/>
    </location>
</feature>